<reference evidence="2" key="1">
    <citation type="submission" date="2016-11" db="UniProtKB">
        <authorList>
            <consortium name="WormBaseParasite"/>
        </authorList>
    </citation>
    <scope>IDENTIFICATION</scope>
</reference>
<keyword evidence="1" id="KW-1185">Reference proteome</keyword>
<name>A0A1I7WQV8_HETBA</name>
<dbReference type="Proteomes" id="UP000095283">
    <property type="component" value="Unplaced"/>
</dbReference>
<accession>A0A1I7WQV8</accession>
<sequence length="57" mass="6722">MSSNAKDGEQLTIQFILYKEPTFPILAAIFVKLILNPLVRYTPYFYTYKALDEIKKY</sequence>
<dbReference type="WBParaSite" id="Hba_07538">
    <property type="protein sequence ID" value="Hba_07538"/>
    <property type="gene ID" value="Hba_07538"/>
</dbReference>
<evidence type="ECO:0000313" key="1">
    <source>
        <dbReference type="Proteomes" id="UP000095283"/>
    </source>
</evidence>
<evidence type="ECO:0000313" key="2">
    <source>
        <dbReference type="WBParaSite" id="Hba_07538"/>
    </source>
</evidence>
<organism evidence="1 2">
    <name type="scientific">Heterorhabditis bacteriophora</name>
    <name type="common">Entomopathogenic nematode worm</name>
    <dbReference type="NCBI Taxonomy" id="37862"/>
    <lineage>
        <taxon>Eukaryota</taxon>
        <taxon>Metazoa</taxon>
        <taxon>Ecdysozoa</taxon>
        <taxon>Nematoda</taxon>
        <taxon>Chromadorea</taxon>
        <taxon>Rhabditida</taxon>
        <taxon>Rhabditina</taxon>
        <taxon>Rhabditomorpha</taxon>
        <taxon>Strongyloidea</taxon>
        <taxon>Heterorhabditidae</taxon>
        <taxon>Heterorhabditis</taxon>
    </lineage>
</organism>
<protein>
    <submittedName>
        <fullName evidence="2">Uncharacterized protein</fullName>
    </submittedName>
</protein>
<proteinExistence type="predicted"/>
<dbReference type="AlphaFoldDB" id="A0A1I7WQV8"/>